<keyword evidence="1" id="KW-1133">Transmembrane helix</keyword>
<evidence type="ECO:0000313" key="2">
    <source>
        <dbReference type="EMBL" id="TKI07421.1"/>
    </source>
</evidence>
<comment type="caution">
    <text evidence="2">The sequence shown here is derived from an EMBL/GenBank/DDBJ whole genome shotgun (WGS) entry which is preliminary data.</text>
</comment>
<dbReference type="InterPro" id="IPR016958">
    <property type="entry name" value="UCP030798"/>
</dbReference>
<dbReference type="RefSeq" id="WP_136988993.1">
    <property type="nucleotide sequence ID" value="NZ_SZPQ01000004.1"/>
</dbReference>
<keyword evidence="3" id="KW-1185">Reference proteome</keyword>
<organism evidence="2 3">
    <name type="scientific">Martelella alba</name>
    <dbReference type="NCBI Taxonomy" id="2590451"/>
    <lineage>
        <taxon>Bacteria</taxon>
        <taxon>Pseudomonadati</taxon>
        <taxon>Pseudomonadota</taxon>
        <taxon>Alphaproteobacteria</taxon>
        <taxon>Hyphomicrobiales</taxon>
        <taxon>Aurantimonadaceae</taxon>
        <taxon>Martelella</taxon>
    </lineage>
</organism>
<reference evidence="2 3" key="1">
    <citation type="submission" date="2019-04" db="EMBL/GenBank/DDBJ databases">
        <authorList>
            <person name="Li M."/>
            <person name="Gao C."/>
        </authorList>
    </citation>
    <scope>NUCLEOTIDE SEQUENCE [LARGE SCALE GENOMIC DNA]</scope>
    <source>
        <strain evidence="2 3">BGMRC 2031</strain>
    </source>
</reference>
<feature type="transmembrane region" description="Helical" evidence="1">
    <location>
        <begin position="12"/>
        <end position="31"/>
    </location>
</feature>
<accession>A0ABY2ST20</accession>
<evidence type="ECO:0000256" key="1">
    <source>
        <dbReference type="SAM" id="Phobius"/>
    </source>
</evidence>
<proteinExistence type="predicted"/>
<protein>
    <recommendedName>
        <fullName evidence="4">YjcB-like protein</fullName>
    </recommendedName>
</protein>
<keyword evidence="1" id="KW-0812">Transmembrane</keyword>
<feature type="transmembrane region" description="Helical" evidence="1">
    <location>
        <begin position="38"/>
        <end position="61"/>
    </location>
</feature>
<sequence>MSTLTAGFHMMRWELLSAVMMFFASTLNVVCRKSSKNVLAFVFSGVGISMAYWFVTGLLGITLSVELASWANIWAGMKEFVTYIIAHTPPDWQVT</sequence>
<evidence type="ECO:0000313" key="3">
    <source>
        <dbReference type="Proteomes" id="UP000305202"/>
    </source>
</evidence>
<dbReference type="PIRSF" id="PIRSF030798">
    <property type="entry name" value="UCP030798"/>
    <property type="match status" value="1"/>
</dbReference>
<keyword evidence="1" id="KW-0472">Membrane</keyword>
<dbReference type="Proteomes" id="UP000305202">
    <property type="component" value="Unassembled WGS sequence"/>
</dbReference>
<gene>
    <name evidence="2" type="ORF">FCN80_05880</name>
</gene>
<dbReference type="EMBL" id="SZPQ01000004">
    <property type="protein sequence ID" value="TKI07421.1"/>
    <property type="molecule type" value="Genomic_DNA"/>
</dbReference>
<dbReference type="Pfam" id="PF15940">
    <property type="entry name" value="YjcB"/>
    <property type="match status" value="1"/>
</dbReference>
<evidence type="ECO:0008006" key="4">
    <source>
        <dbReference type="Google" id="ProtNLM"/>
    </source>
</evidence>
<name>A0ABY2ST20_9HYPH</name>